<dbReference type="PANTHER" id="PTHR30055">
    <property type="entry name" value="HTH-TYPE TRANSCRIPTIONAL REGULATOR RUTR"/>
    <property type="match status" value="1"/>
</dbReference>
<evidence type="ECO:0000313" key="3">
    <source>
        <dbReference type="Proteomes" id="UP000310334"/>
    </source>
</evidence>
<dbReference type="OrthoDB" id="2356263at2"/>
<dbReference type="Gene3D" id="1.10.357.10">
    <property type="entry name" value="Tetracycline Repressor, domain 2"/>
    <property type="match status" value="1"/>
</dbReference>
<dbReference type="InterPro" id="IPR009057">
    <property type="entry name" value="Homeodomain-like_sf"/>
</dbReference>
<name>A0A4S4BKM5_9BACI</name>
<keyword evidence="1" id="KW-0238">DNA-binding</keyword>
<protein>
    <submittedName>
        <fullName evidence="2">TetR/AcrR family transcriptional regulator</fullName>
    </submittedName>
</protein>
<dbReference type="PROSITE" id="PS01081">
    <property type="entry name" value="HTH_TETR_1"/>
    <property type="match status" value="1"/>
</dbReference>
<proteinExistence type="predicted"/>
<gene>
    <name evidence="2" type="ORF">E6W99_23860</name>
</gene>
<dbReference type="GO" id="GO:0006355">
    <property type="term" value="P:regulation of DNA-templated transcription"/>
    <property type="evidence" value="ECO:0007669"/>
    <property type="project" value="UniProtKB-ARBA"/>
</dbReference>
<dbReference type="PROSITE" id="PS50977">
    <property type="entry name" value="HTH_TETR_2"/>
    <property type="match status" value="1"/>
</dbReference>
<organism evidence="2 3">
    <name type="scientific">Metabacillus sediminilitoris</name>
    <dbReference type="NCBI Taxonomy" id="2567941"/>
    <lineage>
        <taxon>Bacteria</taxon>
        <taxon>Bacillati</taxon>
        <taxon>Bacillota</taxon>
        <taxon>Bacilli</taxon>
        <taxon>Bacillales</taxon>
        <taxon>Bacillaceae</taxon>
        <taxon>Metabacillus</taxon>
    </lineage>
</organism>
<reference evidence="2 3" key="1">
    <citation type="submission" date="2019-04" db="EMBL/GenBank/DDBJ databases">
        <title>Bacillus sediminilitoris sp. nov., isolated from a tidal flat sediment on the East China Sea.</title>
        <authorList>
            <person name="Wei Y."/>
            <person name="Mao H."/>
            <person name="Fang J."/>
        </authorList>
    </citation>
    <scope>NUCLEOTIDE SEQUENCE [LARGE SCALE GENOMIC DNA]</scope>
    <source>
        <strain evidence="2 3">DSL-17</strain>
    </source>
</reference>
<dbReference type="InterPro" id="IPR001647">
    <property type="entry name" value="HTH_TetR"/>
</dbReference>
<comment type="caution">
    <text evidence="2">The sequence shown here is derived from an EMBL/GenBank/DDBJ whole genome shotgun (WGS) entry which is preliminary data.</text>
</comment>
<dbReference type="GO" id="GO:0003677">
    <property type="term" value="F:DNA binding"/>
    <property type="evidence" value="ECO:0007669"/>
    <property type="project" value="UniProtKB-UniRule"/>
</dbReference>
<evidence type="ECO:0000313" key="2">
    <source>
        <dbReference type="EMBL" id="THF75281.1"/>
    </source>
</evidence>
<keyword evidence="3" id="KW-1185">Reference proteome</keyword>
<dbReference type="InterPro" id="IPR023772">
    <property type="entry name" value="DNA-bd_HTH_TetR-type_CS"/>
</dbReference>
<evidence type="ECO:0000256" key="1">
    <source>
        <dbReference type="ARBA" id="ARBA00023125"/>
    </source>
</evidence>
<dbReference type="SUPFAM" id="SSF46689">
    <property type="entry name" value="Homeodomain-like"/>
    <property type="match status" value="1"/>
</dbReference>
<dbReference type="EMBL" id="SSNT01000028">
    <property type="protein sequence ID" value="THF75281.1"/>
    <property type="molecule type" value="Genomic_DNA"/>
</dbReference>
<dbReference type="Pfam" id="PF00440">
    <property type="entry name" value="TetR_N"/>
    <property type="match status" value="1"/>
</dbReference>
<dbReference type="AlphaFoldDB" id="A0A4S4BKM5"/>
<accession>A0A4S4BKM5</accession>
<dbReference type="PRINTS" id="PR00455">
    <property type="entry name" value="HTHTETR"/>
</dbReference>
<dbReference type="InterPro" id="IPR050109">
    <property type="entry name" value="HTH-type_TetR-like_transc_reg"/>
</dbReference>
<sequence length="180" mass="20006">MIYLTNKEDRKEQIIDKAVGVFAERGYYKATTAMVAKAAGVTQPYVFHFFANKEELFKAVIDRAFSRIYETFAAIEAPADQLIETMGHAFSQIIETHRDEVLMVMQAHTITEAGIREHVRNMFRKIYESLSVKFERAGIEEAKGTAAHFIGTGLLITVAEVLNLPELTGGIDDGNGEAGC</sequence>
<dbReference type="Proteomes" id="UP000310334">
    <property type="component" value="Unassembled WGS sequence"/>
</dbReference>